<accession>A0ACC2T0K2</accession>
<name>A0ACC2T0K2_9FUNG</name>
<proteinExistence type="predicted"/>
<protein>
    <submittedName>
        <fullName evidence="1">Uncharacterized protein</fullName>
    </submittedName>
</protein>
<gene>
    <name evidence="1" type="ORF">DSO57_1032059</name>
</gene>
<evidence type="ECO:0000313" key="1">
    <source>
        <dbReference type="EMBL" id="KAJ9068098.1"/>
    </source>
</evidence>
<dbReference type="Proteomes" id="UP001165960">
    <property type="component" value="Unassembled WGS sequence"/>
</dbReference>
<reference evidence="1" key="1">
    <citation type="submission" date="2022-04" db="EMBL/GenBank/DDBJ databases">
        <title>Genome of the entomopathogenic fungus Entomophthora muscae.</title>
        <authorList>
            <person name="Elya C."/>
            <person name="Lovett B.R."/>
            <person name="Lee E."/>
            <person name="Macias A.M."/>
            <person name="Hajek A.E."/>
            <person name="De Bivort B.L."/>
            <person name="Kasson M.T."/>
            <person name="De Fine Licht H.H."/>
            <person name="Stajich J.E."/>
        </authorList>
    </citation>
    <scope>NUCLEOTIDE SEQUENCE</scope>
    <source>
        <strain evidence="1">Berkeley</strain>
    </source>
</reference>
<keyword evidence="2" id="KW-1185">Reference proteome</keyword>
<evidence type="ECO:0000313" key="2">
    <source>
        <dbReference type="Proteomes" id="UP001165960"/>
    </source>
</evidence>
<comment type="caution">
    <text evidence="1">The sequence shown here is derived from an EMBL/GenBank/DDBJ whole genome shotgun (WGS) entry which is preliminary data.</text>
</comment>
<organism evidence="1 2">
    <name type="scientific">Entomophthora muscae</name>
    <dbReference type="NCBI Taxonomy" id="34485"/>
    <lineage>
        <taxon>Eukaryota</taxon>
        <taxon>Fungi</taxon>
        <taxon>Fungi incertae sedis</taxon>
        <taxon>Zoopagomycota</taxon>
        <taxon>Entomophthoromycotina</taxon>
        <taxon>Entomophthoromycetes</taxon>
        <taxon>Entomophthorales</taxon>
        <taxon>Entomophthoraceae</taxon>
        <taxon>Entomophthora</taxon>
    </lineage>
</organism>
<dbReference type="EMBL" id="QTSX02003787">
    <property type="protein sequence ID" value="KAJ9068098.1"/>
    <property type="molecule type" value="Genomic_DNA"/>
</dbReference>
<sequence>MIASTKGMNLYKHIKALPKTHPVATLTITNCGLAVIADGLGQAVSNMYANPGINFFQSVQSLALDTERMTRFAAYQGAGVPIVYKWYSFLDRKFPISFQKPISAGYKYGGNHNRGPSSSDGSHISNGLGYKFHNLYKPVLKRVFVDQVIFAPFGLLVFFTAMALLEGNKAKGVKEKLSETYWKALVTNWKIWPAVQLINFCYIPLFFRLPFTGVVGIFWNTYLSYINSRKPQSSKVICN</sequence>